<reference evidence="1" key="1">
    <citation type="submission" date="2021-06" db="EMBL/GenBank/DDBJ databases">
        <authorList>
            <person name="Kallberg Y."/>
            <person name="Tangrot J."/>
            <person name="Rosling A."/>
        </authorList>
    </citation>
    <scope>NUCLEOTIDE SEQUENCE</scope>
    <source>
        <strain evidence="1">IN212</strain>
    </source>
</reference>
<dbReference type="Proteomes" id="UP000789396">
    <property type="component" value="Unassembled WGS sequence"/>
</dbReference>
<organism evidence="1 2">
    <name type="scientific">Racocetra fulgida</name>
    <dbReference type="NCBI Taxonomy" id="60492"/>
    <lineage>
        <taxon>Eukaryota</taxon>
        <taxon>Fungi</taxon>
        <taxon>Fungi incertae sedis</taxon>
        <taxon>Mucoromycota</taxon>
        <taxon>Glomeromycotina</taxon>
        <taxon>Glomeromycetes</taxon>
        <taxon>Diversisporales</taxon>
        <taxon>Gigasporaceae</taxon>
        <taxon>Racocetra</taxon>
    </lineage>
</organism>
<comment type="caution">
    <text evidence="1">The sequence shown here is derived from an EMBL/GenBank/DDBJ whole genome shotgun (WGS) entry which is preliminary data.</text>
</comment>
<evidence type="ECO:0000313" key="1">
    <source>
        <dbReference type="EMBL" id="CAG8808785.1"/>
    </source>
</evidence>
<keyword evidence="2" id="KW-1185">Reference proteome</keyword>
<feature type="non-terminal residue" evidence="1">
    <location>
        <position position="1"/>
    </location>
</feature>
<evidence type="ECO:0000313" key="2">
    <source>
        <dbReference type="Proteomes" id="UP000789396"/>
    </source>
</evidence>
<accession>A0A9N9K2W6</accession>
<protein>
    <submittedName>
        <fullName evidence="1">7475_t:CDS:1</fullName>
    </submittedName>
</protein>
<dbReference type="AlphaFoldDB" id="A0A9N9K2W6"/>
<dbReference type="EMBL" id="CAJVPZ010081823">
    <property type="protein sequence ID" value="CAG8808785.1"/>
    <property type="molecule type" value="Genomic_DNA"/>
</dbReference>
<feature type="non-terminal residue" evidence="1">
    <location>
        <position position="157"/>
    </location>
</feature>
<proteinExistence type="predicted"/>
<name>A0A9N9K2W6_9GLOM</name>
<sequence>RAIAFTNQLNELFAQYNKHEHPTVNWKFWWINSYENYVTGLDGRAHGNGHLNNLKMRFGLRVKFAALFAENALIILEINDALSDLTKTTVGVNLKNFNNNVNHGNNTSNNINHGNNTSNDVNYGNNTNYINNANYSNEIAIINNNIPNNSNSQIIDM</sequence>
<gene>
    <name evidence="1" type="ORF">RFULGI_LOCUS18513</name>
</gene>
<dbReference type="OrthoDB" id="2364454at2759"/>